<evidence type="ECO:0000313" key="2">
    <source>
        <dbReference type="Proteomes" id="UP001320706"/>
    </source>
</evidence>
<comment type="caution">
    <text evidence="1">The sequence shown here is derived from an EMBL/GenBank/DDBJ whole genome shotgun (WGS) entry which is preliminary data.</text>
</comment>
<sequence length="726" mass="80370">MEFLSEHGHPASLSAVADAKMRIHAQQRRKKARQHAPGTARRPSQKSTGVKGTSSRRDVSAQPPTDEAMEQLMSHNSGWPSPVGAVKHTAVHQRSANRVSETIFGQAADRRGRRPKSFSSQTGKEPTNRASRFLEQRSTYVRPYKPQNAYQPPKGKENMSPRAEQKLAAQGLSLKSRRTLTGGVSKPSGPSGVQRRSSRRLFELGATSRKEPKKDTSKLATPAPDPAHPSVGTLQIQAATVLEDMVTPETNVPYELEAHIGHNSASSKRTSDSVPQAKNMEFEGAVEALETEVPPEMDPTMDAFWNDDQDSIVSTYTPPGKEKKTTDSGVDELDHPARTPFNDSGHTRPSPGFRRHSFFQKPAGISTGKIRVDENNADDFAVGDMETITLDEVEHIEDIATHTSDSSPAKDLATEQSSTAAVFPKSKAMTMQFTDIMRRKGKLYELPPLNSVLQLANSLPKTTYEFASSLALLTRAVADLWPENALARAVAKQQKFRTRPLRWPGDEQLRAIQIRRVTLASLPITNLIESSRGSDSAPSTFERKKLHRRTSEPISATDFSSCKLKWPGEEQEWSAHMRKAKSEIKSQPYEPAEEYFEPPPPNIKGPGAARVAELMKTARVIPPYVTALKEAARERRAEFGGLDVPKQGKRPLAYLWELDRLHGSPTSTPSDLAELDGHQDRATIRHRSAVKRILAVWDFRKTKQPHSGIKLKKATLACSGRYLLEA</sequence>
<reference evidence="1" key="1">
    <citation type="submission" date="2024-02" db="EMBL/GenBank/DDBJ databases">
        <title>Metagenome Assembled Genome of Zalaria obscura JY119.</title>
        <authorList>
            <person name="Vighnesh L."/>
            <person name="Jagadeeshwari U."/>
            <person name="Venkata Ramana C."/>
            <person name="Sasikala C."/>
        </authorList>
    </citation>
    <scope>NUCLEOTIDE SEQUENCE</scope>
    <source>
        <strain evidence="1">JY119</strain>
    </source>
</reference>
<accession>A0ACC3SHZ5</accession>
<keyword evidence="2" id="KW-1185">Reference proteome</keyword>
<dbReference type="EMBL" id="JAMKPW020000010">
    <property type="protein sequence ID" value="KAK8214718.1"/>
    <property type="molecule type" value="Genomic_DNA"/>
</dbReference>
<name>A0ACC3SHZ5_9PEZI</name>
<gene>
    <name evidence="1" type="ORF">M8818_002298</name>
</gene>
<protein>
    <submittedName>
        <fullName evidence="1">Uncharacterized protein</fullName>
    </submittedName>
</protein>
<evidence type="ECO:0000313" key="1">
    <source>
        <dbReference type="EMBL" id="KAK8214718.1"/>
    </source>
</evidence>
<dbReference type="Proteomes" id="UP001320706">
    <property type="component" value="Unassembled WGS sequence"/>
</dbReference>
<proteinExistence type="predicted"/>
<organism evidence="1 2">
    <name type="scientific">Zalaria obscura</name>
    <dbReference type="NCBI Taxonomy" id="2024903"/>
    <lineage>
        <taxon>Eukaryota</taxon>
        <taxon>Fungi</taxon>
        <taxon>Dikarya</taxon>
        <taxon>Ascomycota</taxon>
        <taxon>Pezizomycotina</taxon>
        <taxon>Dothideomycetes</taxon>
        <taxon>Dothideomycetidae</taxon>
        <taxon>Dothideales</taxon>
        <taxon>Zalariaceae</taxon>
        <taxon>Zalaria</taxon>
    </lineage>
</organism>